<evidence type="ECO:0000256" key="1">
    <source>
        <dbReference type="SAM" id="Phobius"/>
    </source>
</evidence>
<dbReference type="Proteomes" id="UP001497623">
    <property type="component" value="Unassembled WGS sequence"/>
</dbReference>
<gene>
    <name evidence="2" type="ORF">MNOR_LOCUS35448</name>
</gene>
<feature type="non-terminal residue" evidence="2">
    <location>
        <position position="1"/>
    </location>
</feature>
<dbReference type="AlphaFoldDB" id="A0AAV2SDM9"/>
<feature type="transmembrane region" description="Helical" evidence="1">
    <location>
        <begin position="54"/>
        <end position="78"/>
    </location>
</feature>
<reference evidence="2 3" key="1">
    <citation type="submission" date="2024-05" db="EMBL/GenBank/DDBJ databases">
        <authorList>
            <person name="Wallberg A."/>
        </authorList>
    </citation>
    <scope>NUCLEOTIDE SEQUENCE [LARGE SCALE GENOMIC DNA]</scope>
</reference>
<comment type="caution">
    <text evidence="2">The sequence shown here is derived from an EMBL/GenBank/DDBJ whole genome shotgun (WGS) entry which is preliminary data.</text>
</comment>
<keyword evidence="1" id="KW-0812">Transmembrane</keyword>
<sequence>RCEAEDWCSQNGGYCVRNAYHCESGNLNDHGLGCKGKGCRCCLPYSFKEAGIPIWVYPTIGMLLLVVLIFGIVIIVILRQRNSLLTSHQNGTPSDNNVLPTNPQDVNQDVYLEPLSRPRSVHVYEEVP</sequence>
<organism evidence="2 3">
    <name type="scientific">Meganyctiphanes norvegica</name>
    <name type="common">Northern krill</name>
    <name type="synonym">Thysanopoda norvegica</name>
    <dbReference type="NCBI Taxonomy" id="48144"/>
    <lineage>
        <taxon>Eukaryota</taxon>
        <taxon>Metazoa</taxon>
        <taxon>Ecdysozoa</taxon>
        <taxon>Arthropoda</taxon>
        <taxon>Crustacea</taxon>
        <taxon>Multicrustacea</taxon>
        <taxon>Malacostraca</taxon>
        <taxon>Eumalacostraca</taxon>
        <taxon>Eucarida</taxon>
        <taxon>Euphausiacea</taxon>
        <taxon>Euphausiidae</taxon>
        <taxon>Meganyctiphanes</taxon>
    </lineage>
</organism>
<evidence type="ECO:0000313" key="3">
    <source>
        <dbReference type="Proteomes" id="UP001497623"/>
    </source>
</evidence>
<dbReference type="EMBL" id="CAXKWB010059212">
    <property type="protein sequence ID" value="CAL4181692.1"/>
    <property type="molecule type" value="Genomic_DNA"/>
</dbReference>
<evidence type="ECO:0000313" key="2">
    <source>
        <dbReference type="EMBL" id="CAL4181692.1"/>
    </source>
</evidence>
<keyword evidence="3" id="KW-1185">Reference proteome</keyword>
<protein>
    <submittedName>
        <fullName evidence="2">Uncharacterized protein</fullName>
    </submittedName>
</protein>
<proteinExistence type="predicted"/>
<keyword evidence="1" id="KW-0472">Membrane</keyword>
<name>A0AAV2SDM9_MEGNR</name>
<keyword evidence="1" id="KW-1133">Transmembrane helix</keyword>
<accession>A0AAV2SDM9</accession>